<evidence type="ECO:0000313" key="1">
    <source>
        <dbReference type="Ensembl" id="ENSPSIP00000016257.1"/>
    </source>
</evidence>
<reference evidence="1" key="3">
    <citation type="submission" date="2025-08" db="UniProtKB">
        <authorList>
            <consortium name="Ensembl"/>
        </authorList>
    </citation>
    <scope>IDENTIFICATION</scope>
</reference>
<evidence type="ECO:0000313" key="2">
    <source>
        <dbReference type="Proteomes" id="UP000007267"/>
    </source>
</evidence>
<dbReference type="GeneTree" id="ENSGT00940000176098"/>
<reference evidence="2" key="2">
    <citation type="journal article" date="2013" name="Nat. Genet.">
        <title>The draft genomes of soft-shell turtle and green sea turtle yield insights into the development and evolution of the turtle-specific body plan.</title>
        <authorList>
            <person name="Wang Z."/>
            <person name="Pascual-Anaya J."/>
            <person name="Zadissa A."/>
            <person name="Li W."/>
            <person name="Niimura Y."/>
            <person name="Huang Z."/>
            <person name="Li C."/>
            <person name="White S."/>
            <person name="Xiong Z."/>
            <person name="Fang D."/>
            <person name="Wang B."/>
            <person name="Ming Y."/>
            <person name="Chen Y."/>
            <person name="Zheng Y."/>
            <person name="Kuraku S."/>
            <person name="Pignatelli M."/>
            <person name="Herrero J."/>
            <person name="Beal K."/>
            <person name="Nozawa M."/>
            <person name="Li Q."/>
            <person name="Wang J."/>
            <person name="Zhang H."/>
            <person name="Yu L."/>
            <person name="Shigenobu S."/>
            <person name="Wang J."/>
            <person name="Liu J."/>
            <person name="Flicek P."/>
            <person name="Searle S."/>
            <person name="Wang J."/>
            <person name="Kuratani S."/>
            <person name="Yin Y."/>
            <person name="Aken B."/>
            <person name="Zhang G."/>
            <person name="Irie N."/>
        </authorList>
    </citation>
    <scope>NUCLEOTIDE SEQUENCE [LARGE SCALE GENOMIC DNA]</scope>
    <source>
        <strain evidence="2">Daiwa-1</strain>
    </source>
</reference>
<dbReference type="EMBL" id="AGCU01030607">
    <property type="status" value="NOT_ANNOTATED_CDS"/>
    <property type="molecule type" value="Genomic_DNA"/>
</dbReference>
<protein>
    <submittedName>
        <fullName evidence="1">Uncharacterized protein</fullName>
    </submittedName>
</protein>
<proteinExistence type="predicted"/>
<dbReference type="AlphaFoldDB" id="K7G7J6"/>
<organism evidence="1 2">
    <name type="scientific">Pelodiscus sinensis</name>
    <name type="common">Chinese softshell turtle</name>
    <name type="synonym">Trionyx sinensis</name>
    <dbReference type="NCBI Taxonomy" id="13735"/>
    <lineage>
        <taxon>Eukaryota</taxon>
        <taxon>Metazoa</taxon>
        <taxon>Chordata</taxon>
        <taxon>Craniata</taxon>
        <taxon>Vertebrata</taxon>
        <taxon>Euteleostomi</taxon>
        <taxon>Archelosauria</taxon>
        <taxon>Testudinata</taxon>
        <taxon>Testudines</taxon>
        <taxon>Cryptodira</taxon>
        <taxon>Trionychia</taxon>
        <taxon>Trionychidae</taxon>
        <taxon>Pelodiscus</taxon>
    </lineage>
</organism>
<dbReference type="InterPro" id="IPR052119">
    <property type="entry name" value="ElonginBC-PRC2_ViralRestrict"/>
</dbReference>
<dbReference type="PANTHER" id="PTHR23187">
    <property type="entry name" value="FLJ44216 PROTEIN-RELATED"/>
    <property type="match status" value="1"/>
</dbReference>
<dbReference type="HOGENOM" id="CLU_2126781_0_0_1"/>
<reference evidence="2" key="1">
    <citation type="submission" date="2011-10" db="EMBL/GenBank/DDBJ databases">
        <authorList>
            <consortium name="Soft-shell Turtle Genome Consortium"/>
        </authorList>
    </citation>
    <scope>NUCLEOTIDE SEQUENCE [LARGE SCALE GENOMIC DNA]</scope>
    <source>
        <strain evidence="2">Daiwa-1</strain>
    </source>
</reference>
<keyword evidence="2" id="KW-1185">Reference proteome</keyword>
<accession>K7G7J6</accession>
<dbReference type="STRING" id="13735.ENSPSIP00000016257"/>
<dbReference type="GO" id="GO:0032184">
    <property type="term" value="F:SUMO polymer binding"/>
    <property type="evidence" value="ECO:0007669"/>
    <property type="project" value="TreeGrafter"/>
</dbReference>
<sequence>GKVPRRAENARRKAQPIPSTKLSMVVTTMEENFPRGTLQFLTDFVSCQHYPPKEIVSHVTRNILLSSEAGPLLKDAYMLLMKIQICKSATTAVLSWDWDLLRYVLEEQVQAMVL</sequence>
<dbReference type="Proteomes" id="UP000007267">
    <property type="component" value="Unassembled WGS sequence"/>
</dbReference>
<name>K7G7J6_PELSI</name>
<reference evidence="1" key="4">
    <citation type="submission" date="2025-09" db="UniProtKB">
        <authorList>
            <consortium name="Ensembl"/>
        </authorList>
    </citation>
    <scope>IDENTIFICATION</scope>
</reference>
<dbReference type="Ensembl" id="ENSPSIT00000016333.1">
    <property type="protein sequence ID" value="ENSPSIP00000016257.1"/>
    <property type="gene ID" value="ENSPSIG00000014495.1"/>
</dbReference>
<dbReference type="PANTHER" id="PTHR23187:SF3">
    <property type="entry name" value="SUMO-INTERACTING MOTIF-CONTAINING PROTEIN 1"/>
    <property type="match status" value="1"/>
</dbReference>
<dbReference type="eggNOG" id="ENOG502RR6K">
    <property type="taxonomic scope" value="Eukaryota"/>
</dbReference>